<accession>A0A0E9TZJ9</accession>
<reference evidence="1" key="1">
    <citation type="submission" date="2014-11" db="EMBL/GenBank/DDBJ databases">
        <authorList>
            <person name="Amaro Gonzalez C."/>
        </authorList>
    </citation>
    <scope>NUCLEOTIDE SEQUENCE</scope>
</reference>
<reference evidence="1" key="2">
    <citation type="journal article" date="2015" name="Fish Shellfish Immunol.">
        <title>Early steps in the European eel (Anguilla anguilla)-Vibrio vulnificus interaction in the gills: Role of the RtxA13 toxin.</title>
        <authorList>
            <person name="Callol A."/>
            <person name="Pajuelo D."/>
            <person name="Ebbesson L."/>
            <person name="Teles M."/>
            <person name="MacKenzie S."/>
            <person name="Amaro C."/>
        </authorList>
    </citation>
    <scope>NUCLEOTIDE SEQUENCE</scope>
</reference>
<dbReference type="AlphaFoldDB" id="A0A0E9TZJ9"/>
<protein>
    <submittedName>
        <fullName evidence="1">Uncharacterized protein</fullName>
    </submittedName>
</protein>
<evidence type="ECO:0000313" key="1">
    <source>
        <dbReference type="EMBL" id="JAH59094.1"/>
    </source>
</evidence>
<organism evidence="1">
    <name type="scientific">Anguilla anguilla</name>
    <name type="common">European freshwater eel</name>
    <name type="synonym">Muraena anguilla</name>
    <dbReference type="NCBI Taxonomy" id="7936"/>
    <lineage>
        <taxon>Eukaryota</taxon>
        <taxon>Metazoa</taxon>
        <taxon>Chordata</taxon>
        <taxon>Craniata</taxon>
        <taxon>Vertebrata</taxon>
        <taxon>Euteleostomi</taxon>
        <taxon>Actinopterygii</taxon>
        <taxon>Neopterygii</taxon>
        <taxon>Teleostei</taxon>
        <taxon>Anguilliformes</taxon>
        <taxon>Anguillidae</taxon>
        <taxon>Anguilla</taxon>
    </lineage>
</organism>
<proteinExistence type="predicted"/>
<dbReference type="EMBL" id="GBXM01049483">
    <property type="protein sequence ID" value="JAH59094.1"/>
    <property type="molecule type" value="Transcribed_RNA"/>
</dbReference>
<sequence>MFSPPVISSFCSWSFVTTSSSVPFAADSVSPFVTREASAGSVPPDCGSSLLT</sequence>
<name>A0A0E9TZJ9_ANGAN</name>